<dbReference type="OrthoDB" id="108782at2"/>
<sequence length="265" mass="29094">MKRTFLAALAFGLTSTYALALAQFATPEQAANALAQAIDTQNETALNHLLGDDWRQILPPEGADPEAVDRFLRDWNVSHHVVQHGDTAHLEVGAQRWQLPIPIVKSAQGWQFDMQGAADEIATRTIGRNELAAIEALHASVDAQQSYYALNQRYAQKIVSSEGKKDGLYWPVKPGEAPSPLGPAFSPQTADAGYHGYRFRLLPAHDNGFTMIAWPVRYGETGVMSFIVTQDDTVYQKDSGQQSSQKAQALAAFDPDDGWQKVTAE</sequence>
<dbReference type="EMBL" id="MSAG01000007">
    <property type="protein sequence ID" value="PUX24753.1"/>
    <property type="molecule type" value="Genomic_DNA"/>
</dbReference>
<dbReference type="InterPro" id="IPR021556">
    <property type="entry name" value="DUF2950"/>
</dbReference>
<organism evidence="3">
    <name type="scientific">Cronobacter turicensis</name>
    <dbReference type="NCBI Taxonomy" id="413502"/>
    <lineage>
        <taxon>Bacteria</taxon>
        <taxon>Pseudomonadati</taxon>
        <taxon>Pseudomonadota</taxon>
        <taxon>Gammaproteobacteria</taxon>
        <taxon>Enterobacterales</taxon>
        <taxon>Enterobacteriaceae</taxon>
        <taxon>Cronobacter</taxon>
    </lineage>
</organism>
<feature type="compositionally biased region" description="Low complexity" evidence="1">
    <location>
        <begin position="239"/>
        <end position="252"/>
    </location>
</feature>
<dbReference type="AlphaFoldDB" id="A0A2T7B878"/>
<evidence type="ECO:0000256" key="2">
    <source>
        <dbReference type="SAM" id="SignalP"/>
    </source>
</evidence>
<name>A0A2T7B878_9ENTR</name>
<protein>
    <submittedName>
        <fullName evidence="3">DUF2950 domain-containing protein</fullName>
    </submittedName>
</protein>
<comment type="caution">
    <text evidence="3">The sequence shown here is derived from an EMBL/GenBank/DDBJ whole genome shotgun (WGS) entry which is preliminary data.</text>
</comment>
<dbReference type="RefSeq" id="WP_075197720.1">
    <property type="nucleotide sequence ID" value="NZ_CP187984.1"/>
</dbReference>
<feature type="region of interest" description="Disordered" evidence="1">
    <location>
        <begin position="238"/>
        <end position="265"/>
    </location>
</feature>
<proteinExistence type="predicted"/>
<reference evidence="3" key="1">
    <citation type="submission" date="2016-12" db="EMBL/GenBank/DDBJ databases">
        <title>Analysis of the Molecular Diversity Among Cronobacter Species Isolated from Filth Flies Using a Pan Genomic DNA Microarray.</title>
        <authorList>
            <person name="Pava-Ripoll M."/>
            <person name="Tall B."/>
            <person name="Farber J."/>
            <person name="Fanning S."/>
            <person name="Lehner A."/>
            <person name="Stephan R."/>
            <person name="Pagotto F."/>
            <person name="Iverson C."/>
            <person name="Ziobro G."/>
            <person name="Miller A."/>
            <person name="Pearson R."/>
            <person name="Yan Q."/>
            <person name="Kim M."/>
            <person name="Jeong S."/>
            <person name="Park J."/>
            <person name="Jun S."/>
            <person name="Choi H."/>
            <person name="Chung T."/>
            <person name="Yoo Y."/>
            <person name="Park E."/>
            <person name="Hwang S."/>
            <person name="Lee B."/>
            <person name="Sathyamoorthy V."/>
            <person name="Carter L."/>
            <person name="Mammel M."/>
            <person name="Jackson S."/>
            <person name="Kothary M."/>
            <person name="Patel I."/>
            <person name="Grim C."/>
            <person name="Gopinath G."/>
            <person name="Gangiredla J."/>
            <person name="Chase H."/>
        </authorList>
    </citation>
    <scope>NUCLEOTIDE SEQUENCE [LARGE SCALE GENOMIC DNA]</scope>
    <source>
        <strain evidence="3">MOD1-Sh41s</strain>
    </source>
</reference>
<feature type="signal peptide" evidence="2">
    <location>
        <begin position="1"/>
        <end position="20"/>
    </location>
</feature>
<accession>A0A2T7B878</accession>
<evidence type="ECO:0000256" key="1">
    <source>
        <dbReference type="SAM" id="MobiDB-lite"/>
    </source>
</evidence>
<evidence type="ECO:0000313" key="3">
    <source>
        <dbReference type="EMBL" id="PUX24753.1"/>
    </source>
</evidence>
<dbReference type="Pfam" id="PF11453">
    <property type="entry name" value="DUF2950"/>
    <property type="match status" value="1"/>
</dbReference>
<feature type="chain" id="PRO_5015551974" evidence="2">
    <location>
        <begin position="21"/>
        <end position="265"/>
    </location>
</feature>
<keyword evidence="2" id="KW-0732">Signal</keyword>
<gene>
    <name evidence="3" type="ORF">BS411_05100</name>
</gene>